<dbReference type="PROSITE" id="PS50106">
    <property type="entry name" value="PDZ"/>
    <property type="match status" value="1"/>
</dbReference>
<sequence length="498" mass="51243">MGENNSGDGQRMPGEPDFSNRGQKPVRGGGGPQGGVHRDHMRWEAQQRPMQEPATQVGPAVQPTQPAQPAQPAQPSSQPFPQQQSPQQSPQPTSVQAPPQPPQGPTTPAGPGQEPFADPYQPQLSNQPQEKKRWSTPAVAALLLAGAVVASAVTYVGMDSINGNQASNNATSSFDNSNSGSKSSQDKKASNPVKPGSTTDIANKVLPSVVSIRVMTSRGGEEGSGSIISSDGLILTNNHVVAGAQDGRAKMEVTLNDGRTFEAEVVATDPPTDIAVIKAKDVTDLQPIEFGDSDMVNVGEDVMAIGSPLGLSATVTTGIVSAKNRPVQASGEDGGEASLIDAIQTDASINPGNSGGALVDMEGKLVGIPSVIASTGGGEVAGSIGLGFAIPINQAERISKQLIDNGKAEHPIIGAKVDTRSSENGAVIADVNKDSPADKAGLKKGDLVTHVDDRRVDSGVGLIAAIRSHAVGDKVKLKVKDGPDGEEREVELTLTAAE</sequence>
<dbReference type="AlphaFoldDB" id="A0A9X3RGC7"/>
<feature type="compositionally biased region" description="Low complexity" evidence="4">
    <location>
        <begin position="59"/>
        <end position="97"/>
    </location>
</feature>
<feature type="region of interest" description="Disordered" evidence="4">
    <location>
        <begin position="1"/>
        <end position="132"/>
    </location>
</feature>
<dbReference type="Gene3D" id="2.40.10.10">
    <property type="entry name" value="Trypsin-like serine proteases"/>
    <property type="match status" value="2"/>
</dbReference>
<dbReference type="GO" id="GO:0004252">
    <property type="term" value="F:serine-type endopeptidase activity"/>
    <property type="evidence" value="ECO:0007669"/>
    <property type="project" value="InterPro"/>
</dbReference>
<comment type="similarity">
    <text evidence="1">Belongs to the peptidase S1C family.</text>
</comment>
<feature type="region of interest" description="Disordered" evidence="4">
    <location>
        <begin position="162"/>
        <end position="202"/>
    </location>
</feature>
<dbReference type="InterPro" id="IPR036034">
    <property type="entry name" value="PDZ_sf"/>
</dbReference>
<reference evidence="6" key="1">
    <citation type="submission" date="2022-02" db="EMBL/GenBank/DDBJ databases">
        <title>Corynebacterium sp. from urogenital microbiome.</title>
        <authorList>
            <person name="Cappelli E.A."/>
            <person name="Ribeiro T.G."/>
            <person name="Peixe L."/>
        </authorList>
    </citation>
    <scope>NUCLEOTIDE SEQUENCE</scope>
    <source>
        <strain evidence="6">C8Ua_174</strain>
    </source>
</reference>
<dbReference type="SUPFAM" id="SSF50156">
    <property type="entry name" value="PDZ domain-like"/>
    <property type="match status" value="1"/>
</dbReference>
<dbReference type="PANTHER" id="PTHR43343">
    <property type="entry name" value="PEPTIDASE S12"/>
    <property type="match status" value="1"/>
</dbReference>
<dbReference type="InterPro" id="IPR001940">
    <property type="entry name" value="Peptidase_S1C"/>
</dbReference>
<keyword evidence="3" id="KW-0378">Hydrolase</keyword>
<feature type="compositionally biased region" description="Polar residues" evidence="4">
    <location>
        <begin position="162"/>
        <end position="171"/>
    </location>
</feature>
<dbReference type="SUPFAM" id="SSF50494">
    <property type="entry name" value="Trypsin-like serine proteases"/>
    <property type="match status" value="1"/>
</dbReference>
<evidence type="ECO:0000313" key="6">
    <source>
        <dbReference type="EMBL" id="MCZ9289566.1"/>
    </source>
</evidence>
<dbReference type="InterPro" id="IPR043504">
    <property type="entry name" value="Peptidase_S1_PA_chymotrypsin"/>
</dbReference>
<dbReference type="Proteomes" id="UP001146469">
    <property type="component" value="Unassembled WGS sequence"/>
</dbReference>
<evidence type="ECO:0000256" key="2">
    <source>
        <dbReference type="ARBA" id="ARBA00022670"/>
    </source>
</evidence>
<dbReference type="InterPro" id="IPR009003">
    <property type="entry name" value="Peptidase_S1_PA"/>
</dbReference>
<evidence type="ECO:0000256" key="3">
    <source>
        <dbReference type="ARBA" id="ARBA00022801"/>
    </source>
</evidence>
<dbReference type="SMART" id="SM00228">
    <property type="entry name" value="PDZ"/>
    <property type="match status" value="1"/>
</dbReference>
<feature type="compositionally biased region" description="Basic and acidic residues" evidence="4">
    <location>
        <begin position="36"/>
        <end position="45"/>
    </location>
</feature>
<dbReference type="PRINTS" id="PR00834">
    <property type="entry name" value="PROTEASES2C"/>
</dbReference>
<accession>A0A9X3RGC7</accession>
<dbReference type="InterPro" id="IPR001478">
    <property type="entry name" value="PDZ"/>
</dbReference>
<gene>
    <name evidence="6" type="ORF">L8V00_04995</name>
</gene>
<dbReference type="PANTHER" id="PTHR43343:SF3">
    <property type="entry name" value="PROTEASE DO-LIKE 8, CHLOROPLASTIC"/>
    <property type="match status" value="1"/>
</dbReference>
<dbReference type="GO" id="GO:0006508">
    <property type="term" value="P:proteolysis"/>
    <property type="evidence" value="ECO:0007669"/>
    <property type="project" value="UniProtKB-KW"/>
</dbReference>
<evidence type="ECO:0000256" key="4">
    <source>
        <dbReference type="SAM" id="MobiDB-lite"/>
    </source>
</evidence>
<dbReference type="Pfam" id="PF13180">
    <property type="entry name" value="PDZ_2"/>
    <property type="match status" value="1"/>
</dbReference>
<evidence type="ECO:0000259" key="5">
    <source>
        <dbReference type="PROSITE" id="PS50106"/>
    </source>
</evidence>
<protein>
    <submittedName>
        <fullName evidence="6">Trypsin-like peptidase domain-containing protein</fullName>
    </submittedName>
</protein>
<organism evidence="6 7">
    <name type="scientific">Corynebacterium evansiae</name>
    <dbReference type="NCBI Taxonomy" id="2913499"/>
    <lineage>
        <taxon>Bacteria</taxon>
        <taxon>Bacillati</taxon>
        <taxon>Actinomycetota</taxon>
        <taxon>Actinomycetes</taxon>
        <taxon>Mycobacteriales</taxon>
        <taxon>Corynebacteriaceae</taxon>
        <taxon>Corynebacterium</taxon>
    </lineage>
</organism>
<keyword evidence="2" id="KW-0645">Protease</keyword>
<proteinExistence type="inferred from homology"/>
<feature type="compositionally biased region" description="Low complexity" evidence="4">
    <location>
        <begin position="172"/>
        <end position="183"/>
    </location>
</feature>
<feature type="domain" description="PDZ" evidence="5">
    <location>
        <begin position="402"/>
        <end position="458"/>
    </location>
</feature>
<dbReference type="Pfam" id="PF13365">
    <property type="entry name" value="Trypsin_2"/>
    <property type="match status" value="1"/>
</dbReference>
<evidence type="ECO:0000313" key="7">
    <source>
        <dbReference type="Proteomes" id="UP001146469"/>
    </source>
</evidence>
<dbReference type="EMBL" id="JAKMUT010000003">
    <property type="protein sequence ID" value="MCZ9289566.1"/>
    <property type="molecule type" value="Genomic_DNA"/>
</dbReference>
<dbReference type="InterPro" id="IPR051201">
    <property type="entry name" value="Chloro_Bact_Ser_Proteases"/>
</dbReference>
<keyword evidence="7" id="KW-1185">Reference proteome</keyword>
<name>A0A9X3RGC7_9CORY</name>
<comment type="caution">
    <text evidence="6">The sequence shown here is derived from an EMBL/GenBank/DDBJ whole genome shotgun (WGS) entry which is preliminary data.</text>
</comment>
<dbReference type="Gene3D" id="2.30.42.10">
    <property type="match status" value="1"/>
</dbReference>
<dbReference type="RefSeq" id="WP_269944374.1">
    <property type="nucleotide sequence ID" value="NZ_JAKMUT010000003.1"/>
</dbReference>
<evidence type="ECO:0000256" key="1">
    <source>
        <dbReference type="ARBA" id="ARBA00010541"/>
    </source>
</evidence>